<accession>A0A448ZXG5</accession>
<dbReference type="Gene3D" id="3.40.50.1110">
    <property type="entry name" value="SGNH hydrolase"/>
    <property type="match status" value="1"/>
</dbReference>
<evidence type="ECO:0000313" key="4">
    <source>
        <dbReference type="Proteomes" id="UP000290482"/>
    </source>
</evidence>
<dbReference type="OrthoDB" id="400339at2"/>
<dbReference type="EMBL" id="LR214940">
    <property type="protein sequence ID" value="VEU55950.1"/>
    <property type="molecule type" value="Genomic_DNA"/>
</dbReference>
<keyword evidence="2" id="KW-0732">Signal</keyword>
<gene>
    <name evidence="3" type="ORF">NCTC10112_00545</name>
</gene>
<protein>
    <recommendedName>
        <fullName evidence="5">SGNH hydrolase-type esterase domain-containing protein</fullName>
    </recommendedName>
</protein>
<sequence>MKNTLNKKSFKHKKLSSPLAIATVMLSGAAIGMLVNSCKITKPTPQEPDVKKTNRQEAVTGSIKYLALGDQYLDNYNSNNFEYFDVKNKIAYGISYASYLANNINLLSNQTTYLDTFYNLGLSNTTIDDWLYLINAKSKKSNDTIRNLDFNSSLKKTLQFDNKSVIERFFNDFQDGKNDNLISQIKEASLMTISLGLNDFINPYEYSEKLLQLLHLAKSNIEDFQNEFKDWIQEISAKAKSIERKYNTLISEIRKLNKNVNISLIGYISPYVKIAKVIESINADYSIQDIFTVINQTIQNVAKTNNINYLNFENQEEVVDKSYELGNSLFDSSLNNSAHKKLAQELFLKLSLTNEEYDLLVKSKKFNPEHKPNVASINLEPQVDNFSTYTSYKSINFNEKATIIKNTILGISSLNLDSYKKVYDFESNDINKNAIKDAENNKLNRNFVVEFKNYFNSIKEFDKKEVTQALNQLFSLFNLSNSEFKNSFNYLASSASHKNTKEIVITFIKEILNNETLNNQINYINAEAEKLFESIHYEDKNLTKVLEIISDSFSLYNTQIFSNIKEFFNSSFSSNEANKKWLNEFANIFIVDFVNSKLLPHIFGKNLVSFISTLQTNTNFKNKFTKFAIKVTELIITNNSIISSSNNVQELIKNVISSLKVEFNEIIVLLIETIKGTEYLDSVVETLANNLANNFSLKETDIENIKYFLHNFIIGFNSFESKDKLINLLINISLDNLNNSENKNNLNSFISQLITYLFSSEDKYDLNENHSLLFEILSFIPNNPELDKGRYVSTFSSLINKLSLHKLNITNLTDESFRNSLITLLADIIDNKFNKLTSDGKDILINTINFNIDKLLDKNELVYNSLKNIVKFSIINPLNKIIKENKWDSIILSAFSQFATTEEFTNSLLDDGYAILSSKKLKDAIKFTISDIIRNSQNYKNKNYADLIFQIIKNQDQNKLFNIIEVLLEKISSTDALNKLTTIMDAWLQKTINVKLEQSELESIKSLVSNILKNIPNTKLFDRAKNALVDAANEADINKPFLDCFKDFANLLNNKLNPANNKEIINEIIDVVLTKNKAGNAKYSISQLLNVFSPLLSNRNFVNYVTSKIDFKSQVINLLDIIDTKKLNLDNNITSDLNSLISDLKLFINKNWETNILSKIKNLIIKLFDKDTLSSINSLEEFAIKGLTNCKDIIDNIIELLFDDFIYAAPTKNATFSRLIVEILYSKLKDKITLTTNNKNLLIVTFNNILNKVHTTKFYKNITKFLVDALKDNINNQGFNFNNFVSSKLLNFENIFTNLISVEKIINFIKNDITSKEIRNICEILLNNLENIINAILPNNSQNASPTTPPQPSQTASIRPEQILAIVIELIKKVDKDDKLVLIDSICENLKKILKNESLKKYLNSTFVKLFNKLDKDIIDKTLAETNSKNVEEFSYSIFNEIVSELIKDENINDIKVLLVHYANNEALYNFSNLDELLIKFLKHNKLNSIKRLVKRLITNLFSNDNIVSKSSILAINWLDKEIGLDLTNSEISTLKEYLISLFKFIPSSKFFESTINNISDKLSNLESLASLKTLGSQVLSSILDQLKESNSINEIIDLLHLKSSTSQKYTTIELMNVLKVLFGKEKFLDYIFVKLDPKQLILKMLDNIKINEIKFSEPVRREIRNILNNLKQFVNEKFDDKVKPLVKTLVNKLFDKTIVESSNSLNELISKFITSSTQLLSDECDNLFEHLFINASYSLDFKNNIASFLIELMDQNLGSVTWPANGKESLKRSIVKALSAIPKFNIVKGAVKSILEYASDYVAKKGFDFSKFSIFGAIDFIEIINTLNYDEIIKFVKSLTSEEIRNVILLILENINGFSNIVNTSTSSSSGSSSGESYNFERPKKGIIININVFFNLLKEGLGILNQNDKNLIKVKLPKIFEWFRSEPKTKIWLKEKLQIIKTKLVEFDSSAKEFAELSINKIIECLYEKDDAEKFFNSLLTSLVTIDDSALASLNGINDLFKYIIRENKTEIKKFINSLISLSLGDANYVDKALQFAFNYLIKHFELQTSSDEIDNIKAVLKRVLLKSNKFNFISLIIDDLVDSLEKINIVNDEGHFNANDVKTNITNTIKNIEYDKYIKTEYISELIETILDKNLPVTQIENELYSIYSFITTNLSKFAKKQVGTSNSNNTNQLSEEAKKEEREKFLKMLEKLIFNVLSAANGSIKPDNENGKVSLTNVIWRIMKNEVSKLNLDGVQNLPISASKLKWSLEKVVEYDEVRSLIESLVNDVLAGEKLVANNLGQLMSKIIRKIEPNLKENITKIIYKFSQHDEILSEIVSEIFNFLKLENTTEDDVIFLKDLTKKLIPELLKTELFTRKILKRSIIQFANAAETFDILNPRVWIEKAIEKVKSALGGNDATIIANYIGKDKVINGPTLVKLINLVLGKSKYPDSIIMNALRNLNQGPEKTNLASLNKIISDGISSVFSPKPKGDPTDPDNITISVDYLATINTVFQLLADEVTKESKTIPNYMSQYKVRSKQEAYKATYRTLVSLEWALFEMFGRETLEADRNRNYGIGSWTSVTIYKGTRAILWEIQEGTNISSIPVINSKFSGMQKTFTNEKLRREFTNYCVSVSGWWSKTYKYYEEEDYTPDAIMYLITSSGYHPSESSKLTKFKYKVSENGQPYEVTKKEYILMTIKEGGFGKFMKLNNQRSKSTWSGLSDTTEYDD</sequence>
<name>A0A448ZXG5_METOS</name>
<dbReference type="InterPro" id="IPR036514">
    <property type="entry name" value="SGNH_hydro_sf"/>
</dbReference>
<dbReference type="SUPFAM" id="SSF52266">
    <property type="entry name" value="SGNH hydrolase"/>
    <property type="match status" value="1"/>
</dbReference>
<dbReference type="KEGG" id="mob:NCTC10112_00545"/>
<dbReference type="RefSeq" id="WP_022935725.1">
    <property type="nucleotide sequence ID" value="NZ_LR214940.1"/>
</dbReference>
<dbReference type="Proteomes" id="UP000290482">
    <property type="component" value="Chromosome"/>
</dbReference>
<organism evidence="3 4">
    <name type="scientific">Metamycoplasma orale</name>
    <name type="common">Mycoplasma orale</name>
    <dbReference type="NCBI Taxonomy" id="2121"/>
    <lineage>
        <taxon>Bacteria</taxon>
        <taxon>Bacillati</taxon>
        <taxon>Mycoplasmatota</taxon>
        <taxon>Mycoplasmoidales</taxon>
        <taxon>Metamycoplasmataceae</taxon>
        <taxon>Metamycoplasma</taxon>
    </lineage>
</organism>
<feature type="coiled-coil region" evidence="1">
    <location>
        <begin position="207"/>
        <end position="259"/>
    </location>
</feature>
<evidence type="ECO:0000313" key="3">
    <source>
        <dbReference type="EMBL" id="VEU55950.1"/>
    </source>
</evidence>
<keyword evidence="1" id="KW-0175">Coiled coil</keyword>
<proteinExistence type="predicted"/>
<feature type="signal peptide" evidence="2">
    <location>
        <begin position="1"/>
        <end position="29"/>
    </location>
</feature>
<evidence type="ECO:0008006" key="5">
    <source>
        <dbReference type="Google" id="ProtNLM"/>
    </source>
</evidence>
<evidence type="ECO:0000256" key="2">
    <source>
        <dbReference type="SAM" id="SignalP"/>
    </source>
</evidence>
<feature type="chain" id="PRO_5019097162" description="SGNH hydrolase-type esterase domain-containing protein" evidence="2">
    <location>
        <begin position="30"/>
        <end position="2713"/>
    </location>
</feature>
<evidence type="ECO:0000256" key="1">
    <source>
        <dbReference type="SAM" id="Coils"/>
    </source>
</evidence>
<reference evidence="3 4" key="1">
    <citation type="submission" date="2019-01" db="EMBL/GenBank/DDBJ databases">
        <authorList>
            <consortium name="Pathogen Informatics"/>
        </authorList>
    </citation>
    <scope>NUCLEOTIDE SEQUENCE [LARGE SCALE GENOMIC DNA]</scope>
    <source>
        <strain evidence="3 4">NCTC10112</strain>
    </source>
</reference>
<keyword evidence="4" id="KW-1185">Reference proteome</keyword>